<organism evidence="2">
    <name type="scientific">marine sediment metagenome</name>
    <dbReference type="NCBI Taxonomy" id="412755"/>
    <lineage>
        <taxon>unclassified sequences</taxon>
        <taxon>metagenomes</taxon>
        <taxon>ecological metagenomes</taxon>
    </lineage>
</organism>
<protein>
    <submittedName>
        <fullName evidence="2">Uncharacterized protein</fullName>
    </submittedName>
</protein>
<accession>A0A0F9JKF9</accession>
<name>A0A0F9JKF9_9ZZZZ</name>
<evidence type="ECO:0000313" key="2">
    <source>
        <dbReference type="EMBL" id="KKM70319.1"/>
    </source>
</evidence>
<feature type="region of interest" description="Disordered" evidence="1">
    <location>
        <begin position="37"/>
        <end position="58"/>
    </location>
</feature>
<proteinExistence type="predicted"/>
<gene>
    <name evidence="2" type="ORF">LCGC14_1441910</name>
</gene>
<dbReference type="AlphaFoldDB" id="A0A0F9JKF9"/>
<sequence>MPARLGMRRRNESTFRRSGQAKRDIVLVVELTEGAGLGLRSRPHGHPERRGDVPGQVDRPGVGQRIGHPEPLAVEVPVARLAVGVQVDEFLAVVGHVGGGDLRPGRATKVAHLQRDALQVAVDGVDHHLQRLVFVAGHDNLVGVGEGTVEAVPGALVAVFPQPVRHAEAIRLGHGGNVQHQPGAVGLVGTGRRGNVDDHRIGKALVVLRDGLQGNAVIAGR</sequence>
<evidence type="ECO:0000256" key="1">
    <source>
        <dbReference type="SAM" id="MobiDB-lite"/>
    </source>
</evidence>
<comment type="caution">
    <text evidence="2">The sequence shown here is derived from an EMBL/GenBank/DDBJ whole genome shotgun (WGS) entry which is preliminary data.</text>
</comment>
<reference evidence="2" key="1">
    <citation type="journal article" date="2015" name="Nature">
        <title>Complex archaea that bridge the gap between prokaryotes and eukaryotes.</title>
        <authorList>
            <person name="Spang A."/>
            <person name="Saw J.H."/>
            <person name="Jorgensen S.L."/>
            <person name="Zaremba-Niedzwiedzka K."/>
            <person name="Martijn J."/>
            <person name="Lind A.E."/>
            <person name="van Eijk R."/>
            <person name="Schleper C."/>
            <person name="Guy L."/>
            <person name="Ettema T.J."/>
        </authorList>
    </citation>
    <scope>NUCLEOTIDE SEQUENCE</scope>
</reference>
<dbReference type="EMBL" id="LAZR01009840">
    <property type="protein sequence ID" value="KKM70319.1"/>
    <property type="molecule type" value="Genomic_DNA"/>
</dbReference>